<feature type="domain" description="CMP/dCMP-type deaminase" evidence="11">
    <location>
        <begin position="238"/>
        <end position="366"/>
    </location>
</feature>
<comment type="catalytic activity">
    <reaction evidence="9">
        <text>5-amino-6-(5-phospho-D-ribitylamino)uracil + NADP(+) = 5-amino-6-(5-phospho-D-ribosylamino)uracil + NADPH + H(+)</text>
        <dbReference type="Rhea" id="RHEA:17845"/>
        <dbReference type="ChEBI" id="CHEBI:15378"/>
        <dbReference type="ChEBI" id="CHEBI:57783"/>
        <dbReference type="ChEBI" id="CHEBI:58349"/>
        <dbReference type="ChEBI" id="CHEBI:58421"/>
        <dbReference type="ChEBI" id="CHEBI:58453"/>
        <dbReference type="EC" id="1.1.1.193"/>
    </reaction>
</comment>
<dbReference type="InterPro" id="IPR016193">
    <property type="entry name" value="Cytidine_deaminase-like"/>
</dbReference>
<dbReference type="InterPro" id="IPR050765">
    <property type="entry name" value="Riboflavin_Biosynth_HTPR"/>
</dbReference>
<keyword evidence="7" id="KW-0521">NADP</keyword>
<dbReference type="PANTHER" id="PTHR38011">
    <property type="entry name" value="DIHYDROFOLATE REDUCTASE FAMILY PROTEIN (AFU_ORTHOLOGUE AFUA_8G06820)"/>
    <property type="match status" value="1"/>
</dbReference>
<dbReference type="InterPro" id="IPR024072">
    <property type="entry name" value="DHFR-like_dom_sf"/>
</dbReference>
<dbReference type="Gene3D" id="3.40.430.10">
    <property type="entry name" value="Dihydrofolate Reductase, subunit A"/>
    <property type="match status" value="1"/>
</dbReference>
<dbReference type="Pfam" id="PF01872">
    <property type="entry name" value="RibD_C"/>
    <property type="match status" value="1"/>
</dbReference>
<comment type="similarity">
    <text evidence="4">In the C-terminal section; belongs to the HTP reductase family.</text>
</comment>
<evidence type="ECO:0000256" key="8">
    <source>
        <dbReference type="ARBA" id="ARBA00023002"/>
    </source>
</evidence>
<dbReference type="EMBL" id="JBHSQJ010000003">
    <property type="protein sequence ID" value="MFC5905769.1"/>
    <property type="molecule type" value="Genomic_DNA"/>
</dbReference>
<dbReference type="RefSeq" id="WP_380578529.1">
    <property type="nucleotide sequence ID" value="NZ_JBHSQJ010000003.1"/>
</dbReference>
<evidence type="ECO:0000256" key="3">
    <source>
        <dbReference type="ARBA" id="ARBA00005259"/>
    </source>
</evidence>
<dbReference type="PROSITE" id="PS51747">
    <property type="entry name" value="CYT_DCMP_DEAMINASES_2"/>
    <property type="match status" value="1"/>
</dbReference>
<evidence type="ECO:0000256" key="9">
    <source>
        <dbReference type="ARBA" id="ARBA00049861"/>
    </source>
</evidence>
<evidence type="ECO:0000256" key="4">
    <source>
        <dbReference type="ARBA" id="ARBA00007417"/>
    </source>
</evidence>
<organism evidence="12 13">
    <name type="scientific">Streptacidiphilus monticola</name>
    <dbReference type="NCBI Taxonomy" id="2161674"/>
    <lineage>
        <taxon>Bacteria</taxon>
        <taxon>Bacillati</taxon>
        <taxon>Actinomycetota</taxon>
        <taxon>Actinomycetes</taxon>
        <taxon>Kitasatosporales</taxon>
        <taxon>Streptomycetaceae</taxon>
        <taxon>Streptacidiphilus</taxon>
    </lineage>
</organism>
<keyword evidence="13" id="KW-1185">Reference proteome</keyword>
<evidence type="ECO:0000256" key="7">
    <source>
        <dbReference type="ARBA" id="ARBA00022857"/>
    </source>
</evidence>
<accession>A0ABW1FUA1</accession>
<name>A0ABW1FUA1_9ACTN</name>
<keyword evidence="8" id="KW-0560">Oxidoreductase</keyword>
<dbReference type="Proteomes" id="UP001596174">
    <property type="component" value="Unassembled WGS sequence"/>
</dbReference>
<dbReference type="SUPFAM" id="SSF53927">
    <property type="entry name" value="Cytidine deaminase-like"/>
    <property type="match status" value="1"/>
</dbReference>
<evidence type="ECO:0000256" key="5">
    <source>
        <dbReference type="ARBA" id="ARBA00012766"/>
    </source>
</evidence>
<evidence type="ECO:0000256" key="2">
    <source>
        <dbReference type="ARBA" id="ARBA00004882"/>
    </source>
</evidence>
<evidence type="ECO:0000313" key="12">
    <source>
        <dbReference type="EMBL" id="MFC5905769.1"/>
    </source>
</evidence>
<dbReference type="InterPro" id="IPR002125">
    <property type="entry name" value="CMP_dCMP_dom"/>
</dbReference>
<evidence type="ECO:0000313" key="13">
    <source>
        <dbReference type="Proteomes" id="UP001596174"/>
    </source>
</evidence>
<comment type="pathway">
    <text evidence="2">Cofactor biosynthesis; riboflavin biosynthesis; 5-amino-6-(D-ribitylamino)uracil from GTP: step 2/4.</text>
</comment>
<dbReference type="Gene3D" id="3.40.140.10">
    <property type="entry name" value="Cytidine Deaminase, domain 2"/>
    <property type="match status" value="1"/>
</dbReference>
<sequence>MTEQPAPSPALLPHVLLSAAMSLDGHIDDATAERLVLSTPEDLDRVDQLRAESDAILVGAGTLRADNPRLLVNSPERRAERTARGLPEYPLKVTLSGSGELDPDWRFWHTGGARVVYTPDTAVGTARRRLGALAEVVPTGPSLDPVTLLADLASRGVSRLMVEGGSTVHTLFLTSGLVDEIQLAVAPFFVGEAEAPRFTGPGAFPQSARRRMTLTGTQTLGDIAVLRYAVQPTGKVTAADLEWMRLAVDLSRQCPPSETAFSVGAVIVGADGRELARGYSREGGDPTVHAEEAALAKLPADDPRLRGATIYSTLEPCSRRASRPRPCAELIRAAGIPRVVMAWREPALFVADCVGAELLEAAGATVLETPQLAEEARAVNSHL</sequence>
<evidence type="ECO:0000256" key="1">
    <source>
        <dbReference type="ARBA" id="ARBA00002151"/>
    </source>
</evidence>
<dbReference type="Pfam" id="PF00383">
    <property type="entry name" value="dCMP_cyt_deam_1"/>
    <property type="match status" value="1"/>
</dbReference>
<dbReference type="InterPro" id="IPR002734">
    <property type="entry name" value="RibDG_C"/>
</dbReference>
<protein>
    <recommendedName>
        <fullName evidence="6">Riboflavin biosynthesis protein RibD</fullName>
        <ecNumber evidence="5">3.5.4.26</ecNumber>
    </recommendedName>
</protein>
<comment type="catalytic activity">
    <reaction evidence="10">
        <text>2,5-diamino-6-hydroxy-4-(5-phosphoribosylamino)-pyrimidine + H2O + H(+) = 5-amino-6-(5-phospho-D-ribosylamino)uracil + NH4(+)</text>
        <dbReference type="Rhea" id="RHEA:21868"/>
        <dbReference type="ChEBI" id="CHEBI:15377"/>
        <dbReference type="ChEBI" id="CHEBI:15378"/>
        <dbReference type="ChEBI" id="CHEBI:28938"/>
        <dbReference type="ChEBI" id="CHEBI:58453"/>
        <dbReference type="ChEBI" id="CHEBI:58614"/>
        <dbReference type="EC" id="3.5.4.26"/>
    </reaction>
</comment>
<dbReference type="SUPFAM" id="SSF53597">
    <property type="entry name" value="Dihydrofolate reductase-like"/>
    <property type="match status" value="1"/>
</dbReference>
<dbReference type="PANTHER" id="PTHR38011:SF7">
    <property type="entry name" value="2,5-DIAMINO-6-RIBOSYLAMINO-4(3H)-PYRIMIDINONE 5'-PHOSPHATE REDUCTASE"/>
    <property type="match status" value="1"/>
</dbReference>
<comment type="caution">
    <text evidence="12">The sequence shown here is derived from an EMBL/GenBank/DDBJ whole genome shotgun (WGS) entry which is preliminary data.</text>
</comment>
<evidence type="ECO:0000256" key="10">
    <source>
        <dbReference type="ARBA" id="ARBA00049886"/>
    </source>
</evidence>
<gene>
    <name evidence="12" type="ORF">ACFP3V_00825</name>
</gene>
<evidence type="ECO:0000259" key="11">
    <source>
        <dbReference type="PROSITE" id="PS51747"/>
    </source>
</evidence>
<dbReference type="EC" id="3.5.4.26" evidence="5"/>
<dbReference type="CDD" id="cd01284">
    <property type="entry name" value="Riboflavin_deaminase-reductase"/>
    <property type="match status" value="1"/>
</dbReference>
<comment type="similarity">
    <text evidence="3">In the N-terminal section; belongs to the cytidine and deoxycytidylate deaminase family.</text>
</comment>
<evidence type="ECO:0000256" key="6">
    <source>
        <dbReference type="ARBA" id="ARBA00019930"/>
    </source>
</evidence>
<proteinExistence type="inferred from homology"/>
<reference evidence="13" key="1">
    <citation type="journal article" date="2019" name="Int. J. Syst. Evol. Microbiol.">
        <title>The Global Catalogue of Microorganisms (GCM) 10K type strain sequencing project: providing services to taxonomists for standard genome sequencing and annotation.</title>
        <authorList>
            <consortium name="The Broad Institute Genomics Platform"/>
            <consortium name="The Broad Institute Genome Sequencing Center for Infectious Disease"/>
            <person name="Wu L."/>
            <person name="Ma J."/>
        </authorList>
    </citation>
    <scope>NUCLEOTIDE SEQUENCE [LARGE SCALE GENOMIC DNA]</scope>
    <source>
        <strain evidence="13">JCM 4816</strain>
    </source>
</reference>
<comment type="function">
    <text evidence="1">Converts 2,5-diamino-6-(ribosylamino)-4(3h)-pyrimidinone 5'-phosphate into 5-amino-6-(ribosylamino)-2,4(1h,3h)-pyrimidinedione 5'-phosphate.</text>
</comment>